<sequence length="481" mass="50256">MKFYYFLGCFLFSLTSSIAQVGIGTTDPDPSAVLDIESTTGGLLTPRMSTADILLISNPAEGLLVFDTDKDIFCFYSGGNWNPVESSEKRDNYRLVKSTADLSDELIAGGGSKYVLSSNFLYEINGNITIDYPIELNGAYIEGVDVGSDVLTNGSSGALFTGTTGGSLRNMSVNGNGKQVFNINGGGTANIVVNSTIFYGASSLGTANNVNAFFVRSSSYASNIDGFSITNAVNVIFGGPFWASSNQGTFLTLNGAITNVEITGGSVAVDSGETGIDVSSDPAVTKGVIFNTNFTGNGTLVDGYSATNTYAGYSFSNNWFVNTPGIPLETDFVANGNISLNAAVGVGYVTDFITIGSGVPAKLGGVTTNNNLFRFIASGNNRIVYDGEKTRYFNISASISAQGSAGAYYIFYIAKGNSGSATATVLTDTKVYRLFSSATDIGAVSVLGSVQLAPGDFIEIWAERYVGAGTLNVVSMNLIAN</sequence>
<feature type="chain" id="PRO_5045811076" evidence="1">
    <location>
        <begin position="22"/>
        <end position="481"/>
    </location>
</feature>
<keyword evidence="3" id="KW-1185">Reference proteome</keyword>
<proteinExistence type="predicted"/>
<comment type="caution">
    <text evidence="2">The sequence shown here is derived from an EMBL/GenBank/DDBJ whole genome shotgun (WGS) entry which is preliminary data.</text>
</comment>
<organism evidence="2 3">
    <name type="scientific">Jejudonia soesokkakensis</name>
    <dbReference type="NCBI Taxonomy" id="1323432"/>
    <lineage>
        <taxon>Bacteria</taxon>
        <taxon>Pseudomonadati</taxon>
        <taxon>Bacteroidota</taxon>
        <taxon>Flavobacteriia</taxon>
        <taxon>Flavobacteriales</taxon>
        <taxon>Flavobacteriaceae</taxon>
        <taxon>Jejudonia</taxon>
    </lineage>
</organism>
<evidence type="ECO:0000256" key="1">
    <source>
        <dbReference type="SAM" id="SignalP"/>
    </source>
</evidence>
<gene>
    <name evidence="2" type="ORF">ACFQO1_02205</name>
</gene>
<dbReference type="EMBL" id="JBHTBN010000001">
    <property type="protein sequence ID" value="MFC7356486.1"/>
    <property type="molecule type" value="Genomic_DNA"/>
</dbReference>
<accession>A0ABW2MRZ4</accession>
<dbReference type="Proteomes" id="UP001596415">
    <property type="component" value="Unassembled WGS sequence"/>
</dbReference>
<reference evidence="3" key="1">
    <citation type="journal article" date="2019" name="Int. J. Syst. Evol. Microbiol.">
        <title>The Global Catalogue of Microorganisms (GCM) 10K type strain sequencing project: providing services to taxonomists for standard genome sequencing and annotation.</title>
        <authorList>
            <consortium name="The Broad Institute Genomics Platform"/>
            <consortium name="The Broad Institute Genome Sequencing Center for Infectious Disease"/>
            <person name="Wu L."/>
            <person name="Ma J."/>
        </authorList>
    </citation>
    <scope>NUCLEOTIDE SEQUENCE [LARGE SCALE GENOMIC DNA]</scope>
    <source>
        <strain evidence="3">CGMCC 1.16306</strain>
    </source>
</reference>
<evidence type="ECO:0000313" key="2">
    <source>
        <dbReference type="EMBL" id="MFC7356486.1"/>
    </source>
</evidence>
<name>A0ABW2MRZ4_9FLAO</name>
<evidence type="ECO:0000313" key="3">
    <source>
        <dbReference type="Proteomes" id="UP001596415"/>
    </source>
</evidence>
<keyword evidence="1" id="KW-0732">Signal</keyword>
<feature type="signal peptide" evidence="1">
    <location>
        <begin position="1"/>
        <end position="21"/>
    </location>
</feature>
<protein>
    <submittedName>
        <fullName evidence="2">Cell wall anchor protein</fullName>
    </submittedName>
</protein>
<dbReference type="RefSeq" id="WP_380216276.1">
    <property type="nucleotide sequence ID" value="NZ_JBHTBN010000001.1"/>
</dbReference>